<evidence type="ECO:0000256" key="3">
    <source>
        <dbReference type="ARBA" id="ARBA00012058"/>
    </source>
</evidence>
<dbReference type="InterPro" id="IPR000941">
    <property type="entry name" value="Enolase"/>
</dbReference>
<evidence type="ECO:0000256" key="5">
    <source>
        <dbReference type="ARBA" id="ARBA00022842"/>
    </source>
</evidence>
<dbReference type="SMART" id="SM01193">
    <property type="entry name" value="Enolase_N"/>
    <property type="match status" value="1"/>
</dbReference>
<dbReference type="SUPFAM" id="SSF51604">
    <property type="entry name" value="Enolase C-terminal domain-like"/>
    <property type="match status" value="1"/>
</dbReference>
<dbReference type="SFLD" id="SFLDG00178">
    <property type="entry name" value="enolase"/>
    <property type="match status" value="1"/>
</dbReference>
<feature type="active site" description="Proton donor" evidence="9">
    <location>
        <position position="212"/>
    </location>
</feature>
<dbReference type="SFLD" id="SFLDS00001">
    <property type="entry name" value="Enolase"/>
    <property type="match status" value="1"/>
</dbReference>
<dbReference type="GO" id="GO:0004634">
    <property type="term" value="F:phosphopyruvate hydratase activity"/>
    <property type="evidence" value="ECO:0007669"/>
    <property type="project" value="UniProtKB-EC"/>
</dbReference>
<dbReference type="Gene3D" id="3.30.390.10">
    <property type="entry name" value="Enolase-like, N-terminal domain"/>
    <property type="match status" value="1"/>
</dbReference>
<dbReference type="GO" id="GO:0000287">
    <property type="term" value="F:magnesium ion binding"/>
    <property type="evidence" value="ECO:0007669"/>
    <property type="project" value="InterPro"/>
</dbReference>
<dbReference type="CDD" id="cd03313">
    <property type="entry name" value="enolase"/>
    <property type="match status" value="1"/>
</dbReference>
<dbReference type="Pfam" id="PF03952">
    <property type="entry name" value="Enolase_N"/>
    <property type="match status" value="1"/>
</dbReference>
<organism evidence="14 15">
    <name type="scientific">Saccharomyces pastorianus</name>
    <name type="common">Lager yeast</name>
    <name type="synonym">Saccharomyces cerevisiae x Saccharomyces eubayanus</name>
    <dbReference type="NCBI Taxonomy" id="27292"/>
    <lineage>
        <taxon>Eukaryota</taxon>
        <taxon>Fungi</taxon>
        <taxon>Dikarya</taxon>
        <taxon>Ascomycota</taxon>
        <taxon>Saccharomycotina</taxon>
        <taxon>Saccharomycetes</taxon>
        <taxon>Saccharomycetales</taxon>
        <taxon>Saccharomycetaceae</taxon>
        <taxon>Saccharomyces</taxon>
    </lineage>
</organism>
<dbReference type="GO" id="GO:0000015">
    <property type="term" value="C:phosphopyruvate hydratase complex"/>
    <property type="evidence" value="ECO:0007669"/>
    <property type="project" value="InterPro"/>
</dbReference>
<feature type="binding site" evidence="10">
    <location>
        <position position="160"/>
    </location>
    <ligand>
        <name>substrate</name>
    </ligand>
</feature>
<dbReference type="InterPro" id="IPR036849">
    <property type="entry name" value="Enolase-like_C_sf"/>
</dbReference>
<evidence type="ECO:0000259" key="12">
    <source>
        <dbReference type="SMART" id="SM01192"/>
    </source>
</evidence>
<dbReference type="EC" id="4.2.1.11" evidence="3"/>
<dbReference type="SFLD" id="SFLDF00002">
    <property type="entry name" value="enolase"/>
    <property type="match status" value="1"/>
</dbReference>
<keyword evidence="6" id="KW-0324">Glycolysis</keyword>
<dbReference type="SMART" id="SM01192">
    <property type="entry name" value="Enolase_C"/>
    <property type="match status" value="1"/>
</dbReference>
<keyword evidence="5 11" id="KW-0460">Magnesium</keyword>
<feature type="domain" description="Enolase N-terminal" evidence="13">
    <location>
        <begin position="3"/>
        <end position="134"/>
    </location>
</feature>
<evidence type="ECO:0000256" key="7">
    <source>
        <dbReference type="ARBA" id="ARBA00023239"/>
    </source>
</evidence>
<feature type="binding site" evidence="11">
    <location>
        <position position="247"/>
    </location>
    <ligand>
        <name>Mg(2+)</name>
        <dbReference type="ChEBI" id="CHEBI:18420"/>
    </ligand>
</feature>
<gene>
    <name evidence="14" type="primary">ERR1</name>
    <name evidence="14" type="ORF">GRS66_005128</name>
</gene>
<dbReference type="PANTHER" id="PTHR11902">
    <property type="entry name" value="ENOLASE"/>
    <property type="match status" value="1"/>
</dbReference>
<feature type="active site" description="Proton acceptor" evidence="9">
    <location>
        <position position="346"/>
    </location>
</feature>
<dbReference type="HAMAP" id="MF_00318">
    <property type="entry name" value="Enolase"/>
    <property type="match status" value="1"/>
</dbReference>
<name>A0A6C1E038_SACPS</name>
<dbReference type="AlphaFoldDB" id="A0A6C1E038"/>
<dbReference type="Gene3D" id="3.20.20.120">
    <property type="entry name" value="Enolase-like C-terminal domain"/>
    <property type="match status" value="1"/>
</dbReference>
<feature type="binding site" evidence="10">
    <location>
        <position position="296"/>
    </location>
    <ligand>
        <name>substrate</name>
    </ligand>
</feature>
<evidence type="ECO:0000256" key="6">
    <source>
        <dbReference type="ARBA" id="ARBA00023152"/>
    </source>
</evidence>
<evidence type="ECO:0000259" key="13">
    <source>
        <dbReference type="SMART" id="SM01193"/>
    </source>
</evidence>
<dbReference type="InterPro" id="IPR020811">
    <property type="entry name" value="Enolase_N"/>
</dbReference>
<evidence type="ECO:0000256" key="11">
    <source>
        <dbReference type="PIRSR" id="PIRSR001400-3"/>
    </source>
</evidence>
<dbReference type="PROSITE" id="PS00164">
    <property type="entry name" value="ENOLASE"/>
    <property type="match status" value="1"/>
</dbReference>
<evidence type="ECO:0000256" key="10">
    <source>
        <dbReference type="PIRSR" id="PIRSR001400-2"/>
    </source>
</evidence>
<dbReference type="Pfam" id="PF00113">
    <property type="entry name" value="Enolase_C"/>
    <property type="match status" value="1"/>
</dbReference>
<dbReference type="GO" id="GO:0006096">
    <property type="term" value="P:glycolytic process"/>
    <property type="evidence" value="ECO:0007669"/>
    <property type="project" value="UniProtKB-UniPathway"/>
</dbReference>
<dbReference type="SUPFAM" id="SSF54826">
    <property type="entry name" value="Enolase N-terminal domain-like"/>
    <property type="match status" value="1"/>
</dbReference>
<dbReference type="PRINTS" id="PR00148">
    <property type="entry name" value="ENOLASE"/>
</dbReference>
<comment type="catalytic activity">
    <reaction evidence="8">
        <text>(2R)-2-phosphoglycerate = phosphoenolpyruvate + H2O</text>
        <dbReference type="Rhea" id="RHEA:10164"/>
        <dbReference type="ChEBI" id="CHEBI:15377"/>
        <dbReference type="ChEBI" id="CHEBI:58289"/>
        <dbReference type="ChEBI" id="CHEBI:58702"/>
        <dbReference type="EC" id="4.2.1.11"/>
    </reaction>
</comment>
<accession>A0A6C1E038</accession>
<proteinExistence type="inferred from homology"/>
<comment type="pathway">
    <text evidence="1">Carbohydrate degradation; glycolysis; pyruvate from D-glyceraldehyde 3-phosphate: step 4/5.</text>
</comment>
<evidence type="ECO:0000256" key="4">
    <source>
        <dbReference type="ARBA" id="ARBA00022723"/>
    </source>
</evidence>
<dbReference type="PANTHER" id="PTHR11902:SF1">
    <property type="entry name" value="ENOLASE"/>
    <property type="match status" value="1"/>
</dbReference>
<protein>
    <recommendedName>
        <fullName evidence="3">phosphopyruvate hydratase</fullName>
        <ecNumber evidence="3">4.2.1.11</ecNumber>
    </recommendedName>
</protein>
<keyword evidence="4 11" id="KW-0479">Metal-binding</keyword>
<dbReference type="UniPathway" id="UPA00109">
    <property type="reaction ID" value="UER00187"/>
</dbReference>
<dbReference type="NCBIfam" id="TIGR01060">
    <property type="entry name" value="eno"/>
    <property type="match status" value="1"/>
</dbReference>
<dbReference type="InterPro" id="IPR020810">
    <property type="entry name" value="Enolase_C"/>
</dbReference>
<evidence type="ECO:0000313" key="14">
    <source>
        <dbReference type="EMBL" id="QID82698.1"/>
    </source>
</evidence>
<dbReference type="EMBL" id="CP048997">
    <property type="protein sequence ID" value="QID82698.1"/>
    <property type="molecule type" value="Genomic_DNA"/>
</dbReference>
<feature type="binding site" evidence="10">
    <location>
        <position position="397"/>
    </location>
    <ligand>
        <name>substrate</name>
    </ligand>
</feature>
<evidence type="ECO:0000256" key="8">
    <source>
        <dbReference type="ARBA" id="ARBA00048333"/>
    </source>
</evidence>
<feature type="binding site" evidence="11">
    <location>
        <position position="321"/>
    </location>
    <ligand>
        <name>Mg(2+)</name>
        <dbReference type="ChEBI" id="CHEBI:18420"/>
    </ligand>
</feature>
<feature type="binding site" evidence="10">
    <location>
        <position position="169"/>
    </location>
    <ligand>
        <name>substrate</name>
    </ligand>
</feature>
<dbReference type="PIRSF" id="PIRSF001400">
    <property type="entry name" value="Enolase"/>
    <property type="match status" value="1"/>
</dbReference>
<feature type="binding site" evidence="10">
    <location>
        <position position="321"/>
    </location>
    <ligand>
        <name>substrate</name>
    </ligand>
</feature>
<keyword evidence="15" id="KW-1185">Reference proteome</keyword>
<evidence type="ECO:0000313" key="15">
    <source>
        <dbReference type="Proteomes" id="UP000501346"/>
    </source>
</evidence>
<reference evidence="14 15" key="1">
    <citation type="journal article" date="2019" name="BMC Genomics">
        <title>Chromosome level assembly and comparative genome analysis confirm lager-brewing yeasts originated from a single hybridization.</title>
        <authorList>
            <person name="Salazar A.N."/>
            <person name="Gorter de Vries A.R."/>
            <person name="van den Broek M."/>
            <person name="Brouwers N."/>
            <person name="de la Torre Cortes P."/>
            <person name="Kuijpers N.G.A."/>
            <person name="Daran J.G."/>
            <person name="Abeel T."/>
        </authorList>
    </citation>
    <scope>NUCLEOTIDE SEQUENCE [LARGE SCALE GENOMIC DNA]</scope>
    <source>
        <strain evidence="14 15">CBS 1483</strain>
    </source>
</reference>
<keyword evidence="7" id="KW-0456">Lyase</keyword>
<evidence type="ECO:0000256" key="2">
    <source>
        <dbReference type="ARBA" id="ARBA00009604"/>
    </source>
</evidence>
<dbReference type="Proteomes" id="UP000501346">
    <property type="component" value="Chromosome ScXVI"/>
</dbReference>
<feature type="domain" description="Enolase C-terminal TIM barrel" evidence="12">
    <location>
        <begin position="144"/>
        <end position="434"/>
    </location>
</feature>
<evidence type="ECO:0000256" key="1">
    <source>
        <dbReference type="ARBA" id="ARBA00005031"/>
    </source>
</evidence>
<evidence type="ECO:0000256" key="9">
    <source>
        <dbReference type="PIRSR" id="PIRSR001400-1"/>
    </source>
</evidence>
<feature type="binding site" evidence="11">
    <location>
        <position position="296"/>
    </location>
    <ligand>
        <name>Mg(2+)</name>
        <dbReference type="ChEBI" id="CHEBI:18420"/>
    </ligand>
</feature>
<dbReference type="InterPro" id="IPR029017">
    <property type="entry name" value="Enolase-like_N"/>
</dbReference>
<dbReference type="OrthoDB" id="1739814at2759"/>
<keyword evidence="14" id="KW-0670">Pyruvate</keyword>
<feature type="binding site" evidence="10">
    <location>
        <begin position="373"/>
        <end position="376"/>
    </location>
    <ligand>
        <name>substrate</name>
    </ligand>
</feature>
<comment type="cofactor">
    <cofactor evidence="11">
        <name>Mg(2+)</name>
        <dbReference type="ChEBI" id="CHEBI:18420"/>
    </cofactor>
    <text evidence="11">Mg(2+) is required for catalysis and for stabilizing the dimer.</text>
</comment>
<dbReference type="FunFam" id="3.20.20.120:FF:000002">
    <property type="entry name" value="Enolase 1"/>
    <property type="match status" value="1"/>
</dbReference>
<dbReference type="InterPro" id="IPR020809">
    <property type="entry name" value="Enolase_CS"/>
</dbReference>
<comment type="similarity">
    <text evidence="2">Belongs to the enolase family.</text>
</comment>
<sequence length="437" mass="47265">MSITKVHARTVYDSRGNPTVEVEITTENGLFRAIGPSGASTGIHEAVELRDGNKSEWMGKGVTKAVSNVNSIIGPALIKSELCVTNQKGIDELMISLGGTSNKSRLGANAILGVSLCVARAAAAQKGITLYKYIAELADARQDPFVIPVPFFNVLNGGAHAGGSLAIQEFKIAPVGAQSFAEAMRMGSEVYHHLKILAKEQYGPSAGNVGDEGGVAPDIDTAEDALDMIVEAINICGYEGRVKVGIDSAPSVFYKDGKYDLNFKEPNSDPSHWLSPAQLAEYYYSLLKKYPIISLEDPYAEDDWSSWSTFLKTVNVQIIADDLTCTNKTRIARAIEEKCANTLLLKLNQIGTLTESIEAANQAFDAGWGVMISHRSGETEDPFIADLVVGLRCGQIKSGALSRSERLAKYNELLRIEEELGDDCIYAGHRFHDGNKL</sequence>
<dbReference type="FunFam" id="3.30.390.10:FF:000001">
    <property type="entry name" value="Enolase"/>
    <property type="match status" value="1"/>
</dbReference>